<keyword evidence="4 7" id="KW-0812">Transmembrane</keyword>
<organism evidence="9 10">
    <name type="scientific">Nocardia aurantia</name>
    <dbReference type="NCBI Taxonomy" id="2585199"/>
    <lineage>
        <taxon>Bacteria</taxon>
        <taxon>Bacillati</taxon>
        <taxon>Actinomycetota</taxon>
        <taxon>Actinomycetes</taxon>
        <taxon>Mycobacteriales</taxon>
        <taxon>Nocardiaceae</taxon>
        <taxon>Nocardia</taxon>
    </lineage>
</organism>
<evidence type="ECO:0000313" key="10">
    <source>
        <dbReference type="Proteomes" id="UP000431401"/>
    </source>
</evidence>
<comment type="caution">
    <text evidence="9">The sequence shown here is derived from an EMBL/GenBank/DDBJ whole genome shotgun (WGS) entry which is preliminary data.</text>
</comment>
<accession>A0A7K0DRR8</accession>
<evidence type="ECO:0000313" key="9">
    <source>
        <dbReference type="EMBL" id="MQY28431.1"/>
    </source>
</evidence>
<evidence type="ECO:0000256" key="5">
    <source>
        <dbReference type="ARBA" id="ARBA00022989"/>
    </source>
</evidence>
<dbReference type="InterPro" id="IPR035906">
    <property type="entry name" value="MetI-like_sf"/>
</dbReference>
<keyword evidence="3" id="KW-1003">Cell membrane</keyword>
<evidence type="ECO:0000259" key="8">
    <source>
        <dbReference type="PROSITE" id="PS50928"/>
    </source>
</evidence>
<feature type="transmembrane region" description="Helical" evidence="7">
    <location>
        <begin position="151"/>
        <end position="169"/>
    </location>
</feature>
<dbReference type="GO" id="GO:0071916">
    <property type="term" value="F:dipeptide transmembrane transporter activity"/>
    <property type="evidence" value="ECO:0007669"/>
    <property type="project" value="TreeGrafter"/>
</dbReference>
<feature type="transmembrane region" description="Helical" evidence="7">
    <location>
        <begin position="110"/>
        <end position="130"/>
    </location>
</feature>
<dbReference type="CDD" id="cd06261">
    <property type="entry name" value="TM_PBP2"/>
    <property type="match status" value="1"/>
</dbReference>
<dbReference type="PANTHER" id="PTHR43163:SF6">
    <property type="entry name" value="DIPEPTIDE TRANSPORT SYSTEM PERMEASE PROTEIN DPPB-RELATED"/>
    <property type="match status" value="1"/>
</dbReference>
<protein>
    <submittedName>
        <fullName evidence="9">Glutathione transport system permease protein GsiC</fullName>
    </submittedName>
</protein>
<sequence length="315" mass="33859">MSRIPEPLRWLAGRVASAVLVIWAAATLTFAGLQAIPGDPARAVAGGVAATGSPQVLAQIRREYGFDAPVYVQYGRYLGRLLHGDLGTSYQLHRPVRSVIAEQLWPTTTLAVGGLLLGLALSVTVAVTTAQRRRARAVARTAEFAALSMPTYWVGFVLLALFSFHWRWFPVIGEPGLRGSVLPWLTLAVAVAGVLSQVTRDGLEEALDQPFALTVRARGASEPRVRLRHALRHAAAPVLTLSGWMLGNLLGGVVVVETVFARQGVGQVLVTAVRGRDYPVVTGIVVLTAATFALIAIVLDQLYRILDPRIRAAVR</sequence>
<dbReference type="SUPFAM" id="SSF161098">
    <property type="entry name" value="MetI-like"/>
    <property type="match status" value="1"/>
</dbReference>
<dbReference type="InterPro" id="IPR000515">
    <property type="entry name" value="MetI-like"/>
</dbReference>
<feature type="domain" description="ABC transmembrane type-1" evidence="8">
    <location>
        <begin position="104"/>
        <end position="303"/>
    </location>
</feature>
<feature type="transmembrane region" description="Helical" evidence="7">
    <location>
        <begin position="234"/>
        <end position="260"/>
    </location>
</feature>
<dbReference type="PANTHER" id="PTHR43163">
    <property type="entry name" value="DIPEPTIDE TRANSPORT SYSTEM PERMEASE PROTEIN DPPB-RELATED"/>
    <property type="match status" value="1"/>
</dbReference>
<feature type="transmembrane region" description="Helical" evidence="7">
    <location>
        <begin position="12"/>
        <end position="33"/>
    </location>
</feature>
<dbReference type="EMBL" id="WEGI01000008">
    <property type="protein sequence ID" value="MQY28431.1"/>
    <property type="molecule type" value="Genomic_DNA"/>
</dbReference>
<dbReference type="RefSeq" id="WP_153344337.1">
    <property type="nucleotide sequence ID" value="NZ_WEGI01000008.1"/>
</dbReference>
<dbReference type="Pfam" id="PF00528">
    <property type="entry name" value="BPD_transp_1"/>
    <property type="match status" value="1"/>
</dbReference>
<dbReference type="AlphaFoldDB" id="A0A7K0DRR8"/>
<dbReference type="OrthoDB" id="9778910at2"/>
<dbReference type="Proteomes" id="UP000431401">
    <property type="component" value="Unassembled WGS sequence"/>
</dbReference>
<proteinExistence type="inferred from homology"/>
<evidence type="ECO:0000256" key="3">
    <source>
        <dbReference type="ARBA" id="ARBA00022475"/>
    </source>
</evidence>
<keyword evidence="6 7" id="KW-0472">Membrane</keyword>
<gene>
    <name evidence="9" type="primary">gsiC_3</name>
    <name evidence="9" type="ORF">NRB56_40150</name>
</gene>
<evidence type="ECO:0000256" key="4">
    <source>
        <dbReference type="ARBA" id="ARBA00022692"/>
    </source>
</evidence>
<dbReference type="Pfam" id="PF19300">
    <property type="entry name" value="BPD_transp_1_N"/>
    <property type="match status" value="1"/>
</dbReference>
<evidence type="ECO:0000256" key="1">
    <source>
        <dbReference type="ARBA" id="ARBA00004651"/>
    </source>
</evidence>
<keyword evidence="2 7" id="KW-0813">Transport</keyword>
<name>A0A7K0DRR8_9NOCA</name>
<dbReference type="PROSITE" id="PS50928">
    <property type="entry name" value="ABC_TM1"/>
    <property type="match status" value="1"/>
</dbReference>
<dbReference type="InterPro" id="IPR045621">
    <property type="entry name" value="BPD_transp_1_N"/>
</dbReference>
<comment type="similarity">
    <text evidence="7">Belongs to the binding-protein-dependent transport system permease family.</text>
</comment>
<comment type="subcellular location">
    <subcellularLocation>
        <location evidence="1 7">Cell membrane</location>
        <topology evidence="1 7">Multi-pass membrane protein</topology>
    </subcellularLocation>
</comment>
<reference evidence="9 10" key="1">
    <citation type="submission" date="2019-10" db="EMBL/GenBank/DDBJ databases">
        <title>Nocardia macrotermitis sp. nov. and Nocardia aurantia sp. nov., isolated from the gut of fungus growing-termite Macrotermes natalensis.</title>
        <authorList>
            <person name="Benndorf R."/>
            <person name="Schwitalla J."/>
            <person name="Martin K."/>
            <person name="De Beer W."/>
            <person name="Kaster A.-K."/>
            <person name="Vollmers J."/>
            <person name="Poulsen M."/>
            <person name="Beemelmanns C."/>
        </authorList>
    </citation>
    <scope>NUCLEOTIDE SEQUENCE [LARGE SCALE GENOMIC DNA]</scope>
    <source>
        <strain evidence="9 10">RB56</strain>
    </source>
</reference>
<keyword evidence="10" id="KW-1185">Reference proteome</keyword>
<evidence type="ECO:0000256" key="2">
    <source>
        <dbReference type="ARBA" id="ARBA00022448"/>
    </source>
</evidence>
<dbReference type="Gene3D" id="1.10.3720.10">
    <property type="entry name" value="MetI-like"/>
    <property type="match status" value="1"/>
</dbReference>
<feature type="transmembrane region" description="Helical" evidence="7">
    <location>
        <begin position="181"/>
        <end position="199"/>
    </location>
</feature>
<feature type="transmembrane region" description="Helical" evidence="7">
    <location>
        <begin position="280"/>
        <end position="299"/>
    </location>
</feature>
<dbReference type="GO" id="GO:0005886">
    <property type="term" value="C:plasma membrane"/>
    <property type="evidence" value="ECO:0007669"/>
    <property type="project" value="UniProtKB-SubCell"/>
</dbReference>
<evidence type="ECO:0000256" key="6">
    <source>
        <dbReference type="ARBA" id="ARBA00023136"/>
    </source>
</evidence>
<evidence type="ECO:0000256" key="7">
    <source>
        <dbReference type="RuleBase" id="RU363032"/>
    </source>
</evidence>
<keyword evidence="5 7" id="KW-1133">Transmembrane helix</keyword>